<dbReference type="Pfam" id="PF11196">
    <property type="entry name" value="DUF2834"/>
    <property type="match status" value="1"/>
</dbReference>
<gene>
    <name evidence="2" type="ORF">AQ490_26185</name>
</gene>
<comment type="caution">
    <text evidence="2">The sequence shown here is derived from an EMBL/GenBank/DDBJ whole genome shotgun (WGS) entry which is preliminary data.</text>
</comment>
<dbReference type="eggNOG" id="ENOG5032A9A">
    <property type="taxonomic scope" value="Bacteria"/>
</dbReference>
<keyword evidence="1" id="KW-0812">Transmembrane</keyword>
<evidence type="ECO:0008006" key="4">
    <source>
        <dbReference type="Google" id="ProtNLM"/>
    </source>
</evidence>
<organism evidence="2 3">
    <name type="scientific">Wenjunlia vitaminophila</name>
    <name type="common">Streptomyces vitaminophilus</name>
    <dbReference type="NCBI Taxonomy" id="76728"/>
    <lineage>
        <taxon>Bacteria</taxon>
        <taxon>Bacillati</taxon>
        <taxon>Actinomycetota</taxon>
        <taxon>Actinomycetes</taxon>
        <taxon>Kitasatosporales</taxon>
        <taxon>Streptomycetaceae</taxon>
        <taxon>Wenjunlia</taxon>
    </lineage>
</organism>
<feature type="transmembrane region" description="Helical" evidence="1">
    <location>
        <begin position="87"/>
        <end position="107"/>
    </location>
</feature>
<feature type="transmembrane region" description="Helical" evidence="1">
    <location>
        <begin position="57"/>
        <end position="75"/>
    </location>
</feature>
<keyword evidence="1" id="KW-1133">Transmembrane helix</keyword>
<evidence type="ECO:0000313" key="2">
    <source>
        <dbReference type="EMBL" id="KRV48196.1"/>
    </source>
</evidence>
<feature type="transmembrane region" description="Helical" evidence="1">
    <location>
        <begin position="12"/>
        <end position="32"/>
    </location>
</feature>
<dbReference type="AlphaFoldDB" id="A0A0T6LQD6"/>
<dbReference type="EMBL" id="LLZU01000028">
    <property type="protein sequence ID" value="KRV48196.1"/>
    <property type="molecule type" value="Genomic_DNA"/>
</dbReference>
<sequence length="135" mass="14695">MRGNDRAMCVCYGLLAVAGFVFMSSLAIAYVLENSDRGLGIVTGFVEEALSNLAGKFIYADLTLVWAMLAVFMVVEGRRLGIRHVWAYIVGAPLLALAVSFPLFMLVRQFKIAATATSTEPAHMRTCGMARGTQR</sequence>
<evidence type="ECO:0000313" key="3">
    <source>
        <dbReference type="Proteomes" id="UP000050867"/>
    </source>
</evidence>
<proteinExistence type="predicted"/>
<keyword evidence="3" id="KW-1185">Reference proteome</keyword>
<dbReference type="OrthoDB" id="4231743at2"/>
<dbReference type="STRING" id="76728.AQ490_26185"/>
<keyword evidence="1" id="KW-0472">Membrane</keyword>
<accession>A0A0T6LQD6</accession>
<dbReference type="Proteomes" id="UP000050867">
    <property type="component" value="Unassembled WGS sequence"/>
</dbReference>
<evidence type="ECO:0000256" key="1">
    <source>
        <dbReference type="SAM" id="Phobius"/>
    </source>
</evidence>
<reference evidence="2 3" key="1">
    <citation type="submission" date="2015-10" db="EMBL/GenBank/DDBJ databases">
        <title>Draft genome sequence of pyrrolomycin-producing Streptomyces vitaminophilus.</title>
        <authorList>
            <person name="Graham D.E."/>
            <person name="Mahan K.M."/>
            <person name="Klingeman D.M."/>
            <person name="Hettich R.L."/>
            <person name="Parry R.J."/>
        </authorList>
    </citation>
    <scope>NUCLEOTIDE SEQUENCE [LARGE SCALE GENOMIC DNA]</scope>
    <source>
        <strain evidence="2 3">ATCC 31673</strain>
    </source>
</reference>
<name>A0A0T6LQD6_WENVI</name>
<protein>
    <recommendedName>
        <fullName evidence="4">DUF2834 domain-containing protein</fullName>
    </recommendedName>
</protein>
<dbReference type="InterPro" id="IPR021362">
    <property type="entry name" value="DUF2834"/>
</dbReference>